<dbReference type="EMBL" id="VMNF01000003">
    <property type="protein sequence ID" value="TXC11117.1"/>
    <property type="molecule type" value="Genomic_DNA"/>
</dbReference>
<comment type="caution">
    <text evidence="1">The sequence shown here is derived from an EMBL/GenBank/DDBJ whole genome shotgun (WGS) entry which is preliminary data.</text>
</comment>
<gene>
    <name evidence="1" type="ORF">FocTR4_00007698</name>
</gene>
<reference evidence="1 2" key="1">
    <citation type="submission" date="2019-07" db="EMBL/GenBank/DDBJ databases">
        <title>The First High-Quality Draft Genome Sequence of the Causal Agent of the Current Panama Disease Epidemic.</title>
        <authorList>
            <person name="Warmington R.J."/>
            <person name="Kay W."/>
            <person name="Jeffries A."/>
            <person name="Bebber D."/>
            <person name="Moore K."/>
            <person name="Studholme D.J."/>
        </authorList>
    </citation>
    <scope>NUCLEOTIDE SEQUENCE [LARGE SCALE GENOMIC DNA]</scope>
    <source>
        <strain evidence="1 2">TR4</strain>
    </source>
</reference>
<organism evidence="1 2">
    <name type="scientific">Fusarium oxysporum f. sp. cubense</name>
    <dbReference type="NCBI Taxonomy" id="61366"/>
    <lineage>
        <taxon>Eukaryota</taxon>
        <taxon>Fungi</taxon>
        <taxon>Dikarya</taxon>
        <taxon>Ascomycota</taxon>
        <taxon>Pezizomycotina</taxon>
        <taxon>Sordariomycetes</taxon>
        <taxon>Hypocreomycetidae</taxon>
        <taxon>Hypocreales</taxon>
        <taxon>Nectriaceae</taxon>
        <taxon>Fusarium</taxon>
        <taxon>Fusarium oxysporum species complex</taxon>
    </lineage>
</organism>
<protein>
    <submittedName>
        <fullName evidence="1">Uncharacterized protein</fullName>
    </submittedName>
</protein>
<dbReference type="AlphaFoldDB" id="A0A5C6TJU9"/>
<evidence type="ECO:0000313" key="2">
    <source>
        <dbReference type="Proteomes" id="UP000321331"/>
    </source>
</evidence>
<accession>A0A5C6TJU9</accession>
<proteinExistence type="predicted"/>
<sequence>MTIPYLHLTLDLRPSPCRLIFSPVQTTQATTALHHHPNSQLQARISKPHTSRMPHQPKSRAHDDVVADPSHVLIVTLIPPIVNII</sequence>
<dbReference type="Proteomes" id="UP000321331">
    <property type="component" value="Unassembled WGS sequence"/>
</dbReference>
<name>A0A5C6TJU9_FUSOC</name>
<evidence type="ECO:0000313" key="1">
    <source>
        <dbReference type="EMBL" id="TXC11117.1"/>
    </source>
</evidence>